<comment type="caution">
    <text evidence="1">The sequence shown here is derived from an EMBL/GenBank/DDBJ whole genome shotgun (WGS) entry which is preliminary data.</text>
</comment>
<protein>
    <submittedName>
        <fullName evidence="1">Uncharacterized protein</fullName>
    </submittedName>
</protein>
<keyword evidence="3" id="KW-1185">Reference proteome</keyword>
<name>A0A815HVH6_9BILA</name>
<dbReference type="Proteomes" id="UP000663829">
    <property type="component" value="Unassembled WGS sequence"/>
</dbReference>
<proteinExistence type="predicted"/>
<dbReference type="AlphaFoldDB" id="A0A815HVH6"/>
<reference evidence="1" key="1">
    <citation type="submission" date="2021-02" db="EMBL/GenBank/DDBJ databases">
        <authorList>
            <person name="Nowell W R."/>
        </authorList>
    </citation>
    <scope>NUCLEOTIDE SEQUENCE</scope>
</reference>
<evidence type="ECO:0000313" key="2">
    <source>
        <dbReference type="EMBL" id="CAF4233333.1"/>
    </source>
</evidence>
<dbReference type="Proteomes" id="UP000681722">
    <property type="component" value="Unassembled WGS sequence"/>
</dbReference>
<evidence type="ECO:0000313" key="3">
    <source>
        <dbReference type="Proteomes" id="UP000663829"/>
    </source>
</evidence>
<dbReference type="EMBL" id="CAJOBC010068124">
    <property type="protein sequence ID" value="CAF4233333.1"/>
    <property type="molecule type" value="Genomic_DNA"/>
</dbReference>
<evidence type="ECO:0000313" key="1">
    <source>
        <dbReference type="EMBL" id="CAF1357822.1"/>
    </source>
</evidence>
<dbReference type="EMBL" id="CAJNOQ010015243">
    <property type="protein sequence ID" value="CAF1357822.1"/>
    <property type="molecule type" value="Genomic_DNA"/>
</dbReference>
<sequence>MDKNEEICMLIAVYLDRVTFPSMALDDRLTVRSQLVEFEQNENEGFQDFLVSSIVASSRADIPIRTTLCSDNVNKIFKVYYEKLLKQLKLAPAYPRGSIKEKFIEMTKKYKLNYNCIIMVGIRCAVFSLEKFSIGSKRVSQFKCLSGSGSGRRPTLSSVLSDLSGTVYDFDVVEENNEKR</sequence>
<accession>A0A815HVH6</accession>
<organism evidence="1 3">
    <name type="scientific">Didymodactylos carnosus</name>
    <dbReference type="NCBI Taxonomy" id="1234261"/>
    <lineage>
        <taxon>Eukaryota</taxon>
        <taxon>Metazoa</taxon>
        <taxon>Spiralia</taxon>
        <taxon>Gnathifera</taxon>
        <taxon>Rotifera</taxon>
        <taxon>Eurotatoria</taxon>
        <taxon>Bdelloidea</taxon>
        <taxon>Philodinida</taxon>
        <taxon>Philodinidae</taxon>
        <taxon>Didymodactylos</taxon>
    </lineage>
</organism>
<gene>
    <name evidence="1" type="ORF">GPM918_LOCUS31227</name>
    <name evidence="2" type="ORF">SRO942_LOCUS31863</name>
</gene>
<dbReference type="OrthoDB" id="10045324at2759"/>